<dbReference type="Proteomes" id="UP000473278">
    <property type="component" value="Unassembled WGS sequence"/>
</dbReference>
<dbReference type="RefSeq" id="WP_165141493.1">
    <property type="nucleotide sequence ID" value="NZ_JAALLT010000003.1"/>
</dbReference>
<sequence length="398" mass="43453">MTRITRSIIAIALVAGIIGCDLQSENGFQDDRLKITNDVKSLSSRISIINKPITDQSEPAKALSKAEDEFVHLANVQSPSDQNGNVLSATSVYYHKHLAFVSYHLKGSEYGGAIEMFDLKDPENPEIISQVLFDDTDVNAIVVDENIKKAWYVGGRDVDASGYDTEVHKGAILGEIIFEEKELTENINELPLPSYSGNAVVEMGQNVYATSGATGGGLFQVDKDDFVITESIFRSYSKYIDRRNDDLVGLSVEGDNAMIYTFDFNTMSINSVETGFNVLPKDGKNVVEHRDNTTMIALGNKGVRGYDLSQQEVPVFSFDGLGSDVANGVTADAKYVFIAHGTDGVYITKKSNQNPELELVAQWNDDSGASANYIKTDPSGKTIFVAKGTNGLNILLRK</sequence>
<accession>A0A6M1SZW9</accession>
<comment type="caution">
    <text evidence="1">The sequence shown here is derived from an EMBL/GenBank/DDBJ whole genome shotgun (WGS) entry which is preliminary data.</text>
</comment>
<dbReference type="SUPFAM" id="SSF75011">
    <property type="entry name" value="3-carboxy-cis,cis-mucoante lactonizing enzyme"/>
    <property type="match status" value="1"/>
</dbReference>
<keyword evidence="2" id="KW-1185">Reference proteome</keyword>
<reference evidence="1 2" key="1">
    <citation type="submission" date="2020-02" db="EMBL/GenBank/DDBJ databases">
        <title>Balneolaceae bacterium YR4-1, complete genome.</title>
        <authorList>
            <person name="Li Y."/>
            <person name="Wu S."/>
        </authorList>
    </citation>
    <scope>NUCLEOTIDE SEQUENCE [LARGE SCALE GENOMIC DNA]</scope>
    <source>
        <strain evidence="1 2">YR4-1</strain>
    </source>
</reference>
<dbReference type="EMBL" id="JAALLT010000003">
    <property type="protein sequence ID" value="NGP76764.1"/>
    <property type="molecule type" value="Genomic_DNA"/>
</dbReference>
<dbReference type="PROSITE" id="PS51257">
    <property type="entry name" value="PROKAR_LIPOPROTEIN"/>
    <property type="match status" value="1"/>
</dbReference>
<evidence type="ECO:0000313" key="1">
    <source>
        <dbReference type="EMBL" id="NGP76764.1"/>
    </source>
</evidence>
<dbReference type="AlphaFoldDB" id="A0A6M1SZW9"/>
<evidence type="ECO:0008006" key="3">
    <source>
        <dbReference type="Google" id="ProtNLM"/>
    </source>
</evidence>
<proteinExistence type="predicted"/>
<organism evidence="1 2">
    <name type="scientific">Halalkalibaculum roseum</name>
    <dbReference type="NCBI Taxonomy" id="2709311"/>
    <lineage>
        <taxon>Bacteria</taxon>
        <taxon>Pseudomonadati</taxon>
        <taxon>Balneolota</taxon>
        <taxon>Balneolia</taxon>
        <taxon>Balneolales</taxon>
        <taxon>Balneolaceae</taxon>
        <taxon>Halalkalibaculum</taxon>
    </lineage>
</organism>
<gene>
    <name evidence="1" type="ORF">G3570_08975</name>
</gene>
<evidence type="ECO:0000313" key="2">
    <source>
        <dbReference type="Proteomes" id="UP000473278"/>
    </source>
</evidence>
<protein>
    <recommendedName>
        <fullName evidence="3">LVIVD repeat-containing protein</fullName>
    </recommendedName>
</protein>
<name>A0A6M1SZW9_9BACT</name>